<dbReference type="InterPro" id="IPR051609">
    <property type="entry name" value="NmrA/Isoflavone_reductase-like"/>
</dbReference>
<evidence type="ECO:0000313" key="6">
    <source>
        <dbReference type="Proteomes" id="UP001174694"/>
    </source>
</evidence>
<evidence type="ECO:0000259" key="4">
    <source>
        <dbReference type="Pfam" id="PF05368"/>
    </source>
</evidence>
<accession>A0AA38VL23</accession>
<dbReference type="Proteomes" id="UP001174694">
    <property type="component" value="Unassembled WGS sequence"/>
</dbReference>
<dbReference type="EMBL" id="JANBVO010000009">
    <property type="protein sequence ID" value="KAJ9149879.1"/>
    <property type="molecule type" value="Genomic_DNA"/>
</dbReference>
<protein>
    <submittedName>
        <fullName evidence="5">Nmra-like family protein</fullName>
    </submittedName>
</protein>
<dbReference type="SUPFAM" id="SSF51735">
    <property type="entry name" value="NAD(P)-binding Rossmann-fold domains"/>
    <property type="match status" value="1"/>
</dbReference>
<dbReference type="Gene3D" id="3.40.50.720">
    <property type="entry name" value="NAD(P)-binding Rossmann-like Domain"/>
    <property type="match status" value="1"/>
</dbReference>
<evidence type="ECO:0000256" key="3">
    <source>
        <dbReference type="ARBA" id="ARBA00023002"/>
    </source>
</evidence>
<dbReference type="InterPro" id="IPR008030">
    <property type="entry name" value="NmrA-like"/>
</dbReference>
<gene>
    <name evidence="5" type="ORF">NKR23_g4150</name>
</gene>
<evidence type="ECO:0000313" key="5">
    <source>
        <dbReference type="EMBL" id="KAJ9149879.1"/>
    </source>
</evidence>
<sequence>MVTVAVAGGTRGIGRAIAETIKSQGKHDVKILSRTTNPKLEAESRCEIIAVDYGDVSGLTKVLVENSVGTVISTIFLTDTGEPQTNLIRASEASQCTRRFIPSVWGIPYTMDQLKDFPIGRAKLEALQALEKSSLEYTLFYVGYFLDFWGHPHVKTYQLPNIVAVDIEFNVAAIPGTGETPVVFTHTFDVAKFVAAALELSTWDRESYVIGDTVTWNQFVQIAEEVKGTNFKVTYDSLDLLRAGKVTELPSHPPLYAHMPKEEIQRIFSVFGVWFHEGLFNLQPKKTLNSVFPGIKVWTVKELLQSAWGGNRHPTATAAVAASLASRGDMLHKVNQ</sequence>
<feature type="domain" description="NmrA-like" evidence="4">
    <location>
        <begin position="3"/>
        <end position="241"/>
    </location>
</feature>
<dbReference type="InterPro" id="IPR036291">
    <property type="entry name" value="NAD(P)-bd_dom_sf"/>
</dbReference>
<comment type="similarity">
    <text evidence="1">Belongs to the NmrA-type oxidoreductase family. Isoflavone reductase subfamily.</text>
</comment>
<dbReference type="PANTHER" id="PTHR47706">
    <property type="entry name" value="NMRA-LIKE FAMILY PROTEIN"/>
    <property type="match status" value="1"/>
</dbReference>
<evidence type="ECO:0000256" key="2">
    <source>
        <dbReference type="ARBA" id="ARBA00022857"/>
    </source>
</evidence>
<reference evidence="5" key="1">
    <citation type="submission" date="2022-07" db="EMBL/GenBank/DDBJ databases">
        <title>Fungi with potential for degradation of polypropylene.</title>
        <authorList>
            <person name="Gostincar C."/>
        </authorList>
    </citation>
    <scope>NUCLEOTIDE SEQUENCE</scope>
    <source>
        <strain evidence="5">EXF-13308</strain>
    </source>
</reference>
<keyword evidence="2" id="KW-0521">NADP</keyword>
<name>A0AA38VL23_9PEZI</name>
<comment type="caution">
    <text evidence="5">The sequence shown here is derived from an EMBL/GenBank/DDBJ whole genome shotgun (WGS) entry which is preliminary data.</text>
</comment>
<evidence type="ECO:0000256" key="1">
    <source>
        <dbReference type="ARBA" id="ARBA00005725"/>
    </source>
</evidence>
<dbReference type="PANTHER" id="PTHR47706:SF4">
    <property type="entry name" value="NMRA-LIKE DOMAIN-CONTAINING PROTEIN"/>
    <property type="match status" value="1"/>
</dbReference>
<keyword evidence="3" id="KW-0560">Oxidoreductase</keyword>
<keyword evidence="6" id="KW-1185">Reference proteome</keyword>
<dbReference type="Gene3D" id="3.90.25.10">
    <property type="entry name" value="UDP-galactose 4-epimerase, domain 1"/>
    <property type="match status" value="1"/>
</dbReference>
<dbReference type="GO" id="GO:0016491">
    <property type="term" value="F:oxidoreductase activity"/>
    <property type="evidence" value="ECO:0007669"/>
    <property type="project" value="UniProtKB-KW"/>
</dbReference>
<dbReference type="AlphaFoldDB" id="A0AA38VL23"/>
<proteinExistence type="inferred from homology"/>
<organism evidence="5 6">
    <name type="scientific">Pleurostoma richardsiae</name>
    <dbReference type="NCBI Taxonomy" id="41990"/>
    <lineage>
        <taxon>Eukaryota</taxon>
        <taxon>Fungi</taxon>
        <taxon>Dikarya</taxon>
        <taxon>Ascomycota</taxon>
        <taxon>Pezizomycotina</taxon>
        <taxon>Sordariomycetes</taxon>
        <taxon>Sordariomycetidae</taxon>
        <taxon>Calosphaeriales</taxon>
        <taxon>Pleurostomataceae</taxon>
        <taxon>Pleurostoma</taxon>
    </lineage>
</organism>
<dbReference type="Pfam" id="PF05368">
    <property type="entry name" value="NmrA"/>
    <property type="match status" value="1"/>
</dbReference>